<accession>A0A4S8KTJ9</accession>
<evidence type="ECO:0000313" key="1">
    <source>
        <dbReference type="EMBL" id="THU79021.1"/>
    </source>
</evidence>
<name>A0A4S8KTJ9_DENBC</name>
<evidence type="ECO:0000313" key="2">
    <source>
        <dbReference type="Proteomes" id="UP000297245"/>
    </source>
</evidence>
<proteinExistence type="predicted"/>
<protein>
    <submittedName>
        <fullName evidence="1">Uncharacterized protein</fullName>
    </submittedName>
</protein>
<organism evidence="1 2">
    <name type="scientific">Dendrothele bispora (strain CBS 962.96)</name>
    <dbReference type="NCBI Taxonomy" id="1314807"/>
    <lineage>
        <taxon>Eukaryota</taxon>
        <taxon>Fungi</taxon>
        <taxon>Dikarya</taxon>
        <taxon>Basidiomycota</taxon>
        <taxon>Agaricomycotina</taxon>
        <taxon>Agaricomycetes</taxon>
        <taxon>Agaricomycetidae</taxon>
        <taxon>Agaricales</taxon>
        <taxon>Agaricales incertae sedis</taxon>
        <taxon>Dendrothele</taxon>
    </lineage>
</organism>
<sequence length="59" mass="6553">MPTVQIAIPILSNVNKDLDIEEERINEPEMDEEVVEKVLGTQEGVEAFGTRAYAGTLYS</sequence>
<keyword evidence="2" id="KW-1185">Reference proteome</keyword>
<dbReference type="AlphaFoldDB" id="A0A4S8KTJ9"/>
<dbReference type="EMBL" id="ML180092">
    <property type="protein sequence ID" value="THU79021.1"/>
    <property type="molecule type" value="Genomic_DNA"/>
</dbReference>
<dbReference type="Proteomes" id="UP000297245">
    <property type="component" value="Unassembled WGS sequence"/>
</dbReference>
<gene>
    <name evidence="1" type="ORF">K435DRAFT_785992</name>
</gene>
<reference evidence="1 2" key="1">
    <citation type="journal article" date="2019" name="Nat. Ecol. Evol.">
        <title>Megaphylogeny resolves global patterns of mushroom evolution.</title>
        <authorList>
            <person name="Varga T."/>
            <person name="Krizsan K."/>
            <person name="Foldi C."/>
            <person name="Dima B."/>
            <person name="Sanchez-Garcia M."/>
            <person name="Sanchez-Ramirez S."/>
            <person name="Szollosi G.J."/>
            <person name="Szarkandi J.G."/>
            <person name="Papp V."/>
            <person name="Albert L."/>
            <person name="Andreopoulos W."/>
            <person name="Angelini C."/>
            <person name="Antonin V."/>
            <person name="Barry K.W."/>
            <person name="Bougher N.L."/>
            <person name="Buchanan P."/>
            <person name="Buyck B."/>
            <person name="Bense V."/>
            <person name="Catcheside P."/>
            <person name="Chovatia M."/>
            <person name="Cooper J."/>
            <person name="Damon W."/>
            <person name="Desjardin D."/>
            <person name="Finy P."/>
            <person name="Geml J."/>
            <person name="Haridas S."/>
            <person name="Hughes K."/>
            <person name="Justo A."/>
            <person name="Karasinski D."/>
            <person name="Kautmanova I."/>
            <person name="Kiss B."/>
            <person name="Kocsube S."/>
            <person name="Kotiranta H."/>
            <person name="LaButti K.M."/>
            <person name="Lechner B.E."/>
            <person name="Liimatainen K."/>
            <person name="Lipzen A."/>
            <person name="Lukacs Z."/>
            <person name="Mihaltcheva S."/>
            <person name="Morgado L.N."/>
            <person name="Niskanen T."/>
            <person name="Noordeloos M.E."/>
            <person name="Ohm R.A."/>
            <person name="Ortiz-Santana B."/>
            <person name="Ovrebo C."/>
            <person name="Racz N."/>
            <person name="Riley R."/>
            <person name="Savchenko A."/>
            <person name="Shiryaev A."/>
            <person name="Soop K."/>
            <person name="Spirin V."/>
            <person name="Szebenyi C."/>
            <person name="Tomsovsky M."/>
            <person name="Tulloss R.E."/>
            <person name="Uehling J."/>
            <person name="Grigoriev I.V."/>
            <person name="Vagvolgyi C."/>
            <person name="Papp T."/>
            <person name="Martin F.M."/>
            <person name="Miettinen O."/>
            <person name="Hibbett D.S."/>
            <person name="Nagy L.G."/>
        </authorList>
    </citation>
    <scope>NUCLEOTIDE SEQUENCE [LARGE SCALE GENOMIC DNA]</scope>
    <source>
        <strain evidence="1 2">CBS 962.96</strain>
    </source>
</reference>